<dbReference type="CDD" id="cd00200">
    <property type="entry name" value="WD40"/>
    <property type="match status" value="1"/>
</dbReference>
<dbReference type="Proteomes" id="UP000046395">
    <property type="component" value="Unassembled WGS sequence"/>
</dbReference>
<dbReference type="PANTHER" id="PTHR19920">
    <property type="entry name" value="WD40 PROTEIN CIAO1"/>
    <property type="match status" value="1"/>
</dbReference>
<dbReference type="Gene3D" id="2.130.10.10">
    <property type="entry name" value="YVTN repeat-like/Quinoprotein amine dehydrogenase"/>
    <property type="match status" value="1"/>
</dbReference>
<feature type="domain" description="UBA" evidence="10">
    <location>
        <begin position="640"/>
        <end position="681"/>
    </location>
</feature>
<dbReference type="GO" id="GO:0016020">
    <property type="term" value="C:membrane"/>
    <property type="evidence" value="ECO:0007669"/>
    <property type="project" value="UniProtKB-SubCell"/>
</dbReference>
<feature type="transmembrane region" description="Helical" evidence="9">
    <location>
        <begin position="433"/>
        <end position="455"/>
    </location>
</feature>
<dbReference type="SMART" id="SM00320">
    <property type="entry name" value="WD40"/>
    <property type="match status" value="6"/>
</dbReference>
<dbReference type="Gene3D" id="1.10.8.10">
    <property type="entry name" value="DNA helicase RuvA subunit, C-terminal domain"/>
    <property type="match status" value="1"/>
</dbReference>
<keyword evidence="5 9" id="KW-1133">Transmembrane helix</keyword>
<dbReference type="PANTHER" id="PTHR19920:SF0">
    <property type="entry name" value="CYTOSOLIC IRON-SULFUR PROTEIN ASSEMBLY PROTEIN CIAO1-RELATED"/>
    <property type="match status" value="1"/>
</dbReference>
<evidence type="ECO:0000313" key="11">
    <source>
        <dbReference type="Proteomes" id="UP000046395"/>
    </source>
</evidence>
<dbReference type="GO" id="GO:0016226">
    <property type="term" value="P:iron-sulfur cluster assembly"/>
    <property type="evidence" value="ECO:0007669"/>
    <property type="project" value="UniProtKB-UniRule"/>
</dbReference>
<dbReference type="Pfam" id="PF00400">
    <property type="entry name" value="WD40"/>
    <property type="match status" value="5"/>
</dbReference>
<evidence type="ECO:0000256" key="9">
    <source>
        <dbReference type="SAM" id="Phobius"/>
    </source>
</evidence>
<protein>
    <recommendedName>
        <fullName evidence="7">Probable cytosolic iron-sulfur protein assembly protein CIAO1 homolog</fullName>
    </recommendedName>
</protein>
<comment type="function">
    <text evidence="7">Essential component of the cytosolic iron-sulfur (Fe/S) protein assembly machinery. Required for the maturation of extramitochondrial Fe/S proteins.</text>
</comment>
<evidence type="ECO:0000256" key="6">
    <source>
        <dbReference type="ARBA" id="ARBA00023136"/>
    </source>
</evidence>
<dbReference type="HAMAP" id="MF_03037">
    <property type="entry name" value="ciao1"/>
    <property type="match status" value="1"/>
</dbReference>
<evidence type="ECO:0000256" key="7">
    <source>
        <dbReference type="HAMAP-Rule" id="MF_03037"/>
    </source>
</evidence>
<evidence type="ECO:0000256" key="4">
    <source>
        <dbReference type="ARBA" id="ARBA00022737"/>
    </source>
</evidence>
<evidence type="ECO:0000256" key="5">
    <source>
        <dbReference type="ARBA" id="ARBA00022989"/>
    </source>
</evidence>
<feature type="repeat" description="WD" evidence="8">
    <location>
        <begin position="202"/>
        <end position="243"/>
    </location>
</feature>
<feature type="transmembrane region" description="Helical" evidence="9">
    <location>
        <begin position="517"/>
        <end position="537"/>
    </location>
</feature>
<dbReference type="Pfam" id="PF00627">
    <property type="entry name" value="UBA"/>
    <property type="match status" value="1"/>
</dbReference>
<evidence type="ECO:0000256" key="3">
    <source>
        <dbReference type="ARBA" id="ARBA00022692"/>
    </source>
</evidence>
<reference evidence="12" key="1">
    <citation type="submission" date="2019-12" db="UniProtKB">
        <authorList>
            <consortium name="WormBaseParasite"/>
        </authorList>
    </citation>
    <scope>IDENTIFICATION</scope>
</reference>
<dbReference type="WBParaSite" id="TMUE_3000011888.1">
    <property type="protein sequence ID" value="TMUE_3000011888.1"/>
    <property type="gene ID" value="WBGene00291002"/>
</dbReference>
<dbReference type="InterPro" id="IPR015940">
    <property type="entry name" value="UBA"/>
</dbReference>
<comment type="similarity">
    <text evidence="7">Belongs to the WD repeat CIA1 family.</text>
</comment>
<keyword evidence="4" id="KW-0677">Repeat</keyword>
<keyword evidence="2 8" id="KW-0853">WD repeat</keyword>
<dbReference type="SUPFAM" id="SSF50978">
    <property type="entry name" value="WD40 repeat-like"/>
    <property type="match status" value="1"/>
</dbReference>
<dbReference type="PROSITE" id="PS50294">
    <property type="entry name" value="WD_REPEATS_REGION"/>
    <property type="match status" value="3"/>
</dbReference>
<dbReference type="InterPro" id="IPR015943">
    <property type="entry name" value="WD40/YVTN_repeat-like_dom_sf"/>
</dbReference>
<feature type="transmembrane region" description="Helical" evidence="9">
    <location>
        <begin position="461"/>
        <end position="482"/>
    </location>
</feature>
<organism evidence="11 12">
    <name type="scientific">Trichuris muris</name>
    <name type="common">Mouse whipworm</name>
    <dbReference type="NCBI Taxonomy" id="70415"/>
    <lineage>
        <taxon>Eukaryota</taxon>
        <taxon>Metazoa</taxon>
        <taxon>Ecdysozoa</taxon>
        <taxon>Nematoda</taxon>
        <taxon>Enoplea</taxon>
        <taxon>Dorylaimia</taxon>
        <taxon>Trichinellida</taxon>
        <taxon>Trichuridae</taxon>
        <taxon>Trichuris</taxon>
    </lineage>
</organism>
<dbReference type="AlphaFoldDB" id="A0A5S6QXN3"/>
<sequence length="684" mass="77162">MGLLSVAGEEWFEMNVRPAALLTGHVAPVWSIAWHPKGHLLASASSDRSVRLWAQEGEEWICKSTLDGEHSGTVRTVAFSPCGRYLASGSFDSQTIVYKRNEFDFEVVASLQSHDKEIKCVSWSPSGQFLATCGRDKTVCLYEMDEDGDFQCVGASEGVQRDLKHLRWHPKESMLATACYDNSIAFHVHDEEEDEWIVQEQFVAHDSTTWCLAFDSTGNRFCTSSSDKTVKIWQRSDPSSSKSPEVSWSCVGRITEHHSRPIYWVDWSDQSGLIVTASGDNAIRIFKEKDEHSFLLLDEVKDAHSMDFLSVTDLQCSLPFQAYLPSSGGISKHEMSSAQVNPRYHVMHAVGFRNADVSWMWVLFSVVGFVCRTLSTDLRSSLVYPVEEACKMERLWKIFAAKIWPSSSDELMWACVLIYVFRNVERKFGSKKYANFLLIALGLSGCLELTVLRLLKSIQFLPFSVVAVGLYSPLCSCLIAHIATSPSPFSEHDMLQKCMLLCYVLLVLFRPPSYAPVFSALSGALVGLVYISNVLSVQRWTLLPDWFVQIASKLKFMNLAMPREVASHVLLPVGATESAQTEQLYEWWENYRGSRRAMFYQLQDRHNNTQPLAFIARWFRGLFGLGAGGEGHFSQGDETQISEERVQTLLNMGFSNRQRVVDVLRSVNNDVNVAALILSQETDR</sequence>
<dbReference type="PROSITE" id="PS50030">
    <property type="entry name" value="UBA"/>
    <property type="match status" value="1"/>
</dbReference>
<dbReference type="InterPro" id="IPR001680">
    <property type="entry name" value="WD40_rpt"/>
</dbReference>
<evidence type="ECO:0000256" key="1">
    <source>
        <dbReference type="ARBA" id="ARBA00004141"/>
    </source>
</evidence>
<dbReference type="InterPro" id="IPR036322">
    <property type="entry name" value="WD40_repeat_dom_sf"/>
</dbReference>
<accession>A0A5S6QXN3</accession>
<dbReference type="PROSITE" id="PS50082">
    <property type="entry name" value="WD_REPEATS_2"/>
    <property type="match status" value="5"/>
</dbReference>
<dbReference type="STRING" id="70415.A0A5S6QXN3"/>
<feature type="repeat" description="WD" evidence="8">
    <location>
        <begin position="67"/>
        <end position="99"/>
    </location>
</feature>
<dbReference type="SUPFAM" id="SSF46934">
    <property type="entry name" value="UBA-like"/>
    <property type="match status" value="1"/>
</dbReference>
<dbReference type="InterPro" id="IPR035952">
    <property type="entry name" value="Rhomboid-like_sf"/>
</dbReference>
<keyword evidence="11" id="KW-1185">Reference proteome</keyword>
<keyword evidence="6 9" id="KW-0472">Membrane</keyword>
<feature type="repeat" description="WD" evidence="8">
    <location>
        <begin position="22"/>
        <end position="53"/>
    </location>
</feature>
<keyword evidence="3 9" id="KW-0812">Transmembrane</keyword>
<evidence type="ECO:0000256" key="2">
    <source>
        <dbReference type="ARBA" id="ARBA00022574"/>
    </source>
</evidence>
<evidence type="ECO:0000313" key="12">
    <source>
        <dbReference type="WBParaSite" id="TMUE_3000011888.1"/>
    </source>
</evidence>
<feature type="repeat" description="WD" evidence="8">
    <location>
        <begin position="111"/>
        <end position="145"/>
    </location>
</feature>
<comment type="subcellular location">
    <subcellularLocation>
        <location evidence="1">Membrane</location>
        <topology evidence="1">Multi-pass membrane protein</topology>
    </subcellularLocation>
</comment>
<dbReference type="GO" id="GO:0097361">
    <property type="term" value="C:cytosolic [4Fe-4S] assembly targeting complex"/>
    <property type="evidence" value="ECO:0007669"/>
    <property type="project" value="InterPro"/>
</dbReference>
<evidence type="ECO:0000259" key="10">
    <source>
        <dbReference type="PROSITE" id="PS50030"/>
    </source>
</evidence>
<dbReference type="SMART" id="SM00165">
    <property type="entry name" value="UBA"/>
    <property type="match status" value="1"/>
</dbReference>
<dbReference type="InterPro" id="IPR028608">
    <property type="entry name" value="CIAO1/Cia1"/>
</dbReference>
<dbReference type="SUPFAM" id="SSF144091">
    <property type="entry name" value="Rhomboid-like"/>
    <property type="match status" value="1"/>
</dbReference>
<evidence type="ECO:0000256" key="8">
    <source>
        <dbReference type="PROSITE-ProRule" id="PRU00221"/>
    </source>
</evidence>
<proteinExistence type="inferred from homology"/>
<feature type="repeat" description="WD" evidence="8">
    <location>
        <begin position="255"/>
        <end position="287"/>
    </location>
</feature>
<name>A0A5S6QXN3_TRIMR</name>
<dbReference type="InterPro" id="IPR009060">
    <property type="entry name" value="UBA-like_sf"/>
</dbReference>